<evidence type="ECO:0000313" key="2">
    <source>
        <dbReference type="Proteomes" id="UP000675881"/>
    </source>
</evidence>
<dbReference type="EMBL" id="HG994580">
    <property type="protein sequence ID" value="CAF2754409.1"/>
    <property type="molecule type" value="Genomic_DNA"/>
</dbReference>
<reference evidence="1" key="1">
    <citation type="submission" date="2021-02" db="EMBL/GenBank/DDBJ databases">
        <authorList>
            <person name="Bekaert M."/>
        </authorList>
    </citation>
    <scope>NUCLEOTIDE SEQUENCE</scope>
    <source>
        <strain evidence="1">IoA-00</strain>
    </source>
</reference>
<dbReference type="AlphaFoldDB" id="A0A7R8GZK7"/>
<sequence length="146" mass="16777">MVWRENQVKKLLKKASELPDILKGYAEAMALLNAVTCSCFRQSLIPTSRKDIESFGRAYTQIGLDITPKIHMILSHVGDLCVKNRRGHDYFSEQACELSHHEFTHIFSSVKREEGHSEYLNGVICLFAYLKFQCFQYASSTQLTLR</sequence>
<name>A0A7R8GZK7_LEPSM</name>
<gene>
    <name evidence="1" type="ORF">LSAA_756</name>
</gene>
<organism evidence="1 2">
    <name type="scientific">Lepeophtheirus salmonis</name>
    <name type="common">Salmon louse</name>
    <name type="synonym">Caligus salmonis</name>
    <dbReference type="NCBI Taxonomy" id="72036"/>
    <lineage>
        <taxon>Eukaryota</taxon>
        <taxon>Metazoa</taxon>
        <taxon>Ecdysozoa</taxon>
        <taxon>Arthropoda</taxon>
        <taxon>Crustacea</taxon>
        <taxon>Multicrustacea</taxon>
        <taxon>Hexanauplia</taxon>
        <taxon>Copepoda</taxon>
        <taxon>Siphonostomatoida</taxon>
        <taxon>Caligidae</taxon>
        <taxon>Lepeophtheirus</taxon>
    </lineage>
</organism>
<dbReference type="Proteomes" id="UP000675881">
    <property type="component" value="Chromosome 1"/>
</dbReference>
<proteinExistence type="predicted"/>
<accession>A0A7R8GZK7</accession>
<keyword evidence="2" id="KW-1185">Reference proteome</keyword>
<evidence type="ECO:0000313" key="1">
    <source>
        <dbReference type="EMBL" id="CAF2754409.1"/>
    </source>
</evidence>
<protein>
    <submittedName>
        <fullName evidence="1">(salmon louse) hypothetical protein</fullName>
    </submittedName>
</protein>